<name>A0ACC5XI88_PANGG</name>
<protein>
    <submittedName>
        <fullName evidence="1">Uncharacterized protein</fullName>
    </submittedName>
</protein>
<keyword evidence="2" id="KW-1185">Reference proteome</keyword>
<gene>
    <name evidence="1" type="ORF">PGIGA_G00128780</name>
</gene>
<organism evidence="1 2">
    <name type="scientific">Pangasianodon gigas</name>
    <name type="common">Mekong giant catfish</name>
    <name type="synonym">Pangasius gigas</name>
    <dbReference type="NCBI Taxonomy" id="30993"/>
    <lineage>
        <taxon>Eukaryota</taxon>
        <taxon>Metazoa</taxon>
        <taxon>Chordata</taxon>
        <taxon>Craniata</taxon>
        <taxon>Vertebrata</taxon>
        <taxon>Euteleostomi</taxon>
        <taxon>Actinopterygii</taxon>
        <taxon>Neopterygii</taxon>
        <taxon>Teleostei</taxon>
        <taxon>Ostariophysi</taxon>
        <taxon>Siluriformes</taxon>
        <taxon>Pangasiidae</taxon>
        <taxon>Pangasianodon</taxon>
    </lineage>
</organism>
<proteinExistence type="predicted"/>
<comment type="caution">
    <text evidence="1">The sequence shown here is derived from an EMBL/GenBank/DDBJ whole genome shotgun (WGS) entry which is preliminary data.</text>
</comment>
<dbReference type="Proteomes" id="UP000829447">
    <property type="component" value="Linkage Group LG21"/>
</dbReference>
<evidence type="ECO:0000313" key="2">
    <source>
        <dbReference type="Proteomes" id="UP000829447"/>
    </source>
</evidence>
<sequence length="341" mass="39777">MEKINSTEDYNYSYDYDIPDHSCNKTEVMQFGTVVTPIFFTMVIMFSCVGNALVLWVLIKYENLKSMTNAFLLNLAISDLVFTFGLPFWASDLVLGWIFGEAVCQTVSFIFYLGYYSSLIFLTVMTMHRYMAVVHPLSMLWNSTTYYSIGISAFIWVLSVCAATPHFIFSVVIFPFEEGRAYCNYNNIRWKLIGVYQQNIFFLIAFFTIAFCYIRILGRLLRPVSHTRPKTVKLIFCIVVAFYLGWAPYNVAIFLDSLIHWQISPFNECHVSTRVDYVFYVSRLVAFSHCCLNPVFYVFMGVKFRDHLKKMLKSFCKKDDQPHDRPQSHLIYSNGEEISMY</sequence>
<accession>A0ACC5XI88</accession>
<reference evidence="1 2" key="1">
    <citation type="journal article" date="2022" name="bioRxiv">
        <title>An ancient truncated duplication of the anti-Mullerian hormone receptor type 2 gene is a potential conserved master sex determinant in the Pangasiidae catfish family.</title>
        <authorList>
            <person name="Wen M."/>
            <person name="Pan Q."/>
            <person name="Jouanno E."/>
            <person name="Montfort J."/>
            <person name="Zahm M."/>
            <person name="Cabau C."/>
            <person name="Klopp C."/>
            <person name="Iampietro C."/>
            <person name="Roques C."/>
            <person name="Bouchez O."/>
            <person name="Castinel A."/>
            <person name="Donnadieu C."/>
            <person name="Parrinello H."/>
            <person name="Poncet C."/>
            <person name="Belmonte E."/>
            <person name="Gautier V."/>
            <person name="Avarre J.-C."/>
            <person name="Dugue R."/>
            <person name="Gustiano R."/>
            <person name="Ha T.T.T."/>
            <person name="Campet M."/>
            <person name="Sriphairoj K."/>
            <person name="Ribolli J."/>
            <person name="de Almeida F.L."/>
            <person name="Desvignes T."/>
            <person name="Postlethwait J.H."/>
            <person name="Bucao C.F."/>
            <person name="Robinson-Rechavi M."/>
            <person name="Bobe J."/>
            <person name="Herpin A."/>
            <person name="Guiguen Y."/>
        </authorList>
    </citation>
    <scope>NUCLEOTIDE SEQUENCE [LARGE SCALE GENOMIC DNA]</scope>
    <source>
        <strain evidence="1">YG-Dec2019</strain>
    </source>
</reference>
<dbReference type="EMBL" id="CM040474">
    <property type="protein sequence ID" value="MCI4390944.1"/>
    <property type="molecule type" value="Genomic_DNA"/>
</dbReference>
<evidence type="ECO:0000313" key="1">
    <source>
        <dbReference type="EMBL" id="MCI4390944.1"/>
    </source>
</evidence>